<sequence length="532" mass="60708">MSLQSYVRPDLSPLDDGPPQVEATGFGFTSRSIQIFDNSIRYLHKTLLGFDADDFGDTDSFSWPLFHNVPGFKSLYTTPKEQCSVNRLPVELLQQIFLYSLPDEHWRFHTPPPQLVFAQVCSYWRSVAISYPKLWSTFIVVDPIKRHISMTKLWLERAGQHPLTLYIKHLWPQRKDALVNTDLIIGLLLPHAHRWKAASFIFRFGIQSSLLAFPRGELPLLETLYFDMSNCRGWYEYELEHIEKMISSSSLPLRHLTWKTCSHPNYMYSRLPNNLTYLCGDFDIGLPFVQSLSKMENLRTLRLYGNTQSAGHQNVVLELPVILQRLHTLDLQLLSVELSRFLFGLINAPDLEILLFNLSPESQKTFFAFTQRSHYNLKALAYIGAVSWHDPNLEAHFFEELLASPQMAFLSELIMVAIDLDPVLSVLAQPILPSLKRLHLTGDCSGGLLLDMLKHRAQSFPPPTSFMISEQLFDSGSDVGLLISPTHGQLPTIVSGFSICIRAKVHGSACQIEDVVEWCEHNSTPHWIMILS</sequence>
<proteinExistence type="predicted"/>
<evidence type="ECO:0000313" key="2">
    <source>
        <dbReference type="EMBL" id="KAJ3997388.1"/>
    </source>
</evidence>
<evidence type="ECO:0000259" key="1">
    <source>
        <dbReference type="Pfam" id="PF12937"/>
    </source>
</evidence>
<accession>A0ABQ8QFX7</accession>
<keyword evidence="3" id="KW-1185">Reference proteome</keyword>
<dbReference type="SUPFAM" id="SSF81383">
    <property type="entry name" value="F-box domain"/>
    <property type="match status" value="1"/>
</dbReference>
<comment type="caution">
    <text evidence="2">The sequence shown here is derived from an EMBL/GenBank/DDBJ whole genome shotgun (WGS) entry which is preliminary data.</text>
</comment>
<dbReference type="InterPro" id="IPR036047">
    <property type="entry name" value="F-box-like_dom_sf"/>
</dbReference>
<organism evidence="2 3">
    <name type="scientific">Lentinula boryana</name>
    <dbReference type="NCBI Taxonomy" id="40481"/>
    <lineage>
        <taxon>Eukaryota</taxon>
        <taxon>Fungi</taxon>
        <taxon>Dikarya</taxon>
        <taxon>Basidiomycota</taxon>
        <taxon>Agaricomycotina</taxon>
        <taxon>Agaricomycetes</taxon>
        <taxon>Agaricomycetidae</taxon>
        <taxon>Agaricales</taxon>
        <taxon>Marasmiineae</taxon>
        <taxon>Omphalotaceae</taxon>
        <taxon>Lentinula</taxon>
    </lineage>
</organism>
<dbReference type="InterPro" id="IPR001810">
    <property type="entry name" value="F-box_dom"/>
</dbReference>
<dbReference type="SUPFAM" id="SSF52047">
    <property type="entry name" value="RNI-like"/>
    <property type="match status" value="1"/>
</dbReference>
<gene>
    <name evidence="2" type="ORF">F5050DRAFT_1436325</name>
</gene>
<dbReference type="Proteomes" id="UP001163828">
    <property type="component" value="Unassembled WGS sequence"/>
</dbReference>
<evidence type="ECO:0000313" key="3">
    <source>
        <dbReference type="Proteomes" id="UP001163828"/>
    </source>
</evidence>
<name>A0ABQ8QFX7_9AGAR</name>
<dbReference type="Gene3D" id="1.20.1280.50">
    <property type="match status" value="1"/>
</dbReference>
<dbReference type="EMBL" id="MU790584">
    <property type="protein sequence ID" value="KAJ3997388.1"/>
    <property type="molecule type" value="Genomic_DNA"/>
</dbReference>
<dbReference type="Pfam" id="PF12937">
    <property type="entry name" value="F-box-like"/>
    <property type="match status" value="1"/>
</dbReference>
<feature type="domain" description="F-box" evidence="1">
    <location>
        <begin position="86"/>
        <end position="137"/>
    </location>
</feature>
<protein>
    <recommendedName>
        <fullName evidence="1">F-box domain-containing protein</fullName>
    </recommendedName>
</protein>
<reference evidence="2" key="1">
    <citation type="submission" date="2022-08" db="EMBL/GenBank/DDBJ databases">
        <authorList>
            <consortium name="DOE Joint Genome Institute"/>
            <person name="Min B."/>
            <person name="Riley R."/>
            <person name="Sierra-Patev S."/>
            <person name="Naranjo-Ortiz M."/>
            <person name="Looney B."/>
            <person name="Konkel Z."/>
            <person name="Slot J.C."/>
            <person name="Sakamoto Y."/>
            <person name="Steenwyk J.L."/>
            <person name="Rokas A."/>
            <person name="Carro J."/>
            <person name="Camarero S."/>
            <person name="Ferreira P."/>
            <person name="Molpeceres G."/>
            <person name="Ruiz-Duenas F.J."/>
            <person name="Serrano A."/>
            <person name="Henrissat B."/>
            <person name="Drula E."/>
            <person name="Hughes K.W."/>
            <person name="Mata J.L."/>
            <person name="Ishikawa N.K."/>
            <person name="Vargas-Isla R."/>
            <person name="Ushijima S."/>
            <person name="Smith C.A."/>
            <person name="Ahrendt S."/>
            <person name="Andreopoulos W."/>
            <person name="He G."/>
            <person name="Labutti K."/>
            <person name="Lipzen A."/>
            <person name="Ng V."/>
            <person name="Sandor L."/>
            <person name="Barry K."/>
            <person name="Martinez A.T."/>
            <person name="Xiao Y."/>
            <person name="Gibbons J.G."/>
            <person name="Terashima K."/>
            <person name="Hibbett D.S."/>
            <person name="Grigoriev I.V."/>
        </authorList>
    </citation>
    <scope>NUCLEOTIDE SEQUENCE</scope>
    <source>
        <strain evidence="2">TFB10827</strain>
    </source>
</reference>